<dbReference type="AlphaFoldDB" id="A0A7W9N078"/>
<feature type="signal peptide" evidence="2">
    <location>
        <begin position="1"/>
        <end position="23"/>
    </location>
</feature>
<keyword evidence="1" id="KW-0175">Coiled coil</keyword>
<sequence length="197" mass="21481">MTTLRPRRPAVLSLAALAALSLALSGCGVDEGDAQAALESAEDRLAQAEDRISELEADASNRVDLGELQRQAEGALDGADQRVGELLEDLRGRAEPLREITEQDLRDLELPRIEGLDLEAEAAVEDLMKSLPSGPDMADVEALREDGRVIVEYAESALEADPQVLEDTMREVAEQARNAIPDLKDVEFRVGDQSFRF</sequence>
<keyword evidence="4" id="KW-1185">Reference proteome</keyword>
<organism evidence="3 4">
    <name type="scientific">Micrococcus endophyticus</name>
    <dbReference type="NCBI Taxonomy" id="455343"/>
    <lineage>
        <taxon>Bacteria</taxon>
        <taxon>Bacillati</taxon>
        <taxon>Actinomycetota</taxon>
        <taxon>Actinomycetes</taxon>
        <taxon>Micrococcales</taxon>
        <taxon>Micrococcaceae</taxon>
        <taxon>Micrococcus</taxon>
    </lineage>
</organism>
<feature type="coiled-coil region" evidence="1">
    <location>
        <begin position="31"/>
        <end position="65"/>
    </location>
</feature>
<evidence type="ECO:0000313" key="4">
    <source>
        <dbReference type="Proteomes" id="UP000567246"/>
    </source>
</evidence>
<dbReference type="Proteomes" id="UP000567246">
    <property type="component" value="Unassembled WGS sequence"/>
</dbReference>
<keyword evidence="2" id="KW-0732">Signal</keyword>
<evidence type="ECO:0000256" key="1">
    <source>
        <dbReference type="SAM" id="Coils"/>
    </source>
</evidence>
<accession>A0A7W9N078</accession>
<dbReference type="EMBL" id="JACHMW010000001">
    <property type="protein sequence ID" value="MBB5847891.1"/>
    <property type="molecule type" value="Genomic_DNA"/>
</dbReference>
<comment type="caution">
    <text evidence="3">The sequence shown here is derived from an EMBL/GenBank/DDBJ whole genome shotgun (WGS) entry which is preliminary data.</text>
</comment>
<proteinExistence type="predicted"/>
<name>A0A7W9N078_9MICC</name>
<feature type="chain" id="PRO_5039204755" evidence="2">
    <location>
        <begin position="24"/>
        <end position="197"/>
    </location>
</feature>
<protein>
    <submittedName>
        <fullName evidence="3">Multidrug efflux pump subunit AcrA (Membrane-fusion protein)</fullName>
    </submittedName>
</protein>
<evidence type="ECO:0000256" key="2">
    <source>
        <dbReference type="SAM" id="SignalP"/>
    </source>
</evidence>
<reference evidence="3 4" key="1">
    <citation type="submission" date="2020-08" db="EMBL/GenBank/DDBJ databases">
        <title>Sequencing the genomes of 1000 actinobacteria strains.</title>
        <authorList>
            <person name="Klenk H.-P."/>
        </authorList>
    </citation>
    <scope>NUCLEOTIDE SEQUENCE [LARGE SCALE GENOMIC DNA]</scope>
    <source>
        <strain evidence="3 4">DSM 17945</strain>
    </source>
</reference>
<dbReference type="RefSeq" id="WP_158494451.1">
    <property type="nucleotide sequence ID" value="NZ_BAABAG010000020.1"/>
</dbReference>
<gene>
    <name evidence="3" type="ORF">HDA33_000455</name>
</gene>
<evidence type="ECO:0000313" key="3">
    <source>
        <dbReference type="EMBL" id="MBB5847891.1"/>
    </source>
</evidence>
<dbReference type="PROSITE" id="PS51257">
    <property type="entry name" value="PROKAR_LIPOPROTEIN"/>
    <property type="match status" value="1"/>
</dbReference>